<protein>
    <submittedName>
        <fullName evidence="1">Uncharacterized protein</fullName>
    </submittedName>
</protein>
<gene>
    <name evidence="1" type="ORF">L2E82_12344</name>
</gene>
<reference evidence="2" key="1">
    <citation type="journal article" date="2022" name="Mol. Ecol. Resour.">
        <title>The genomes of chicory, endive, great burdock and yacon provide insights into Asteraceae palaeo-polyploidization history and plant inulin production.</title>
        <authorList>
            <person name="Fan W."/>
            <person name="Wang S."/>
            <person name="Wang H."/>
            <person name="Wang A."/>
            <person name="Jiang F."/>
            <person name="Liu H."/>
            <person name="Zhao H."/>
            <person name="Xu D."/>
            <person name="Zhang Y."/>
        </authorList>
    </citation>
    <scope>NUCLEOTIDE SEQUENCE [LARGE SCALE GENOMIC DNA]</scope>
    <source>
        <strain evidence="2">cv. Punajuju</strain>
    </source>
</reference>
<accession>A0ACB9GFN3</accession>
<sequence>MVDLRYRLFCREFQVPKHLQGKRNGGITPRPTPLTEAKIETLGYDDCKTLALLAAAVRICHRRRFFSFLVIVVAFLISPTQ</sequence>
<keyword evidence="2" id="KW-1185">Reference proteome</keyword>
<name>A0ACB9GFN3_CICIN</name>
<reference evidence="1 2" key="2">
    <citation type="journal article" date="2022" name="Mol. Ecol. Resour.">
        <title>The genomes of chicory, endive, great burdock and yacon provide insights into Asteraceae paleo-polyploidization history and plant inulin production.</title>
        <authorList>
            <person name="Fan W."/>
            <person name="Wang S."/>
            <person name="Wang H."/>
            <person name="Wang A."/>
            <person name="Jiang F."/>
            <person name="Liu H."/>
            <person name="Zhao H."/>
            <person name="Xu D."/>
            <person name="Zhang Y."/>
        </authorList>
    </citation>
    <scope>NUCLEOTIDE SEQUENCE [LARGE SCALE GENOMIC DNA]</scope>
    <source>
        <strain evidence="2">cv. Punajuju</strain>
        <tissue evidence="1">Leaves</tissue>
    </source>
</reference>
<evidence type="ECO:0000313" key="1">
    <source>
        <dbReference type="EMBL" id="KAI3782303.1"/>
    </source>
</evidence>
<evidence type="ECO:0000313" key="2">
    <source>
        <dbReference type="Proteomes" id="UP001055811"/>
    </source>
</evidence>
<organism evidence="1 2">
    <name type="scientific">Cichorium intybus</name>
    <name type="common">Chicory</name>
    <dbReference type="NCBI Taxonomy" id="13427"/>
    <lineage>
        <taxon>Eukaryota</taxon>
        <taxon>Viridiplantae</taxon>
        <taxon>Streptophyta</taxon>
        <taxon>Embryophyta</taxon>
        <taxon>Tracheophyta</taxon>
        <taxon>Spermatophyta</taxon>
        <taxon>Magnoliopsida</taxon>
        <taxon>eudicotyledons</taxon>
        <taxon>Gunneridae</taxon>
        <taxon>Pentapetalae</taxon>
        <taxon>asterids</taxon>
        <taxon>campanulids</taxon>
        <taxon>Asterales</taxon>
        <taxon>Asteraceae</taxon>
        <taxon>Cichorioideae</taxon>
        <taxon>Cichorieae</taxon>
        <taxon>Cichoriinae</taxon>
        <taxon>Cichorium</taxon>
    </lineage>
</organism>
<proteinExistence type="predicted"/>
<dbReference type="EMBL" id="CM042010">
    <property type="protein sequence ID" value="KAI3782303.1"/>
    <property type="molecule type" value="Genomic_DNA"/>
</dbReference>
<dbReference type="Proteomes" id="UP001055811">
    <property type="component" value="Linkage Group LG02"/>
</dbReference>
<comment type="caution">
    <text evidence="1">The sequence shown here is derived from an EMBL/GenBank/DDBJ whole genome shotgun (WGS) entry which is preliminary data.</text>
</comment>